<accession>A0ABT4TAF1</accession>
<gene>
    <name evidence="4" type="ORF">OUY24_36195</name>
</gene>
<evidence type="ECO:0000313" key="5">
    <source>
        <dbReference type="Proteomes" id="UP001212498"/>
    </source>
</evidence>
<dbReference type="EMBL" id="JAPNUD010000173">
    <property type="protein sequence ID" value="MDA0646098.1"/>
    <property type="molecule type" value="Genomic_DNA"/>
</dbReference>
<comment type="caution">
    <text evidence="4">The sequence shown here is derived from an EMBL/GenBank/DDBJ whole genome shotgun (WGS) entry which is preliminary data.</text>
</comment>
<dbReference type="Pfam" id="PF09557">
    <property type="entry name" value="DUF2382"/>
    <property type="match status" value="1"/>
</dbReference>
<organism evidence="4 5">
    <name type="scientific">Nonomuraea ferruginea</name>
    <dbReference type="NCBI Taxonomy" id="46174"/>
    <lineage>
        <taxon>Bacteria</taxon>
        <taxon>Bacillati</taxon>
        <taxon>Actinomycetota</taxon>
        <taxon>Actinomycetes</taxon>
        <taxon>Streptosporangiales</taxon>
        <taxon>Streptosporangiaceae</taxon>
        <taxon>Nonomuraea</taxon>
    </lineage>
</organism>
<keyword evidence="5" id="KW-1185">Reference proteome</keyword>
<feature type="domain" description="DUF2382" evidence="3">
    <location>
        <begin position="154"/>
        <end position="263"/>
    </location>
</feature>
<evidence type="ECO:0000259" key="2">
    <source>
        <dbReference type="Pfam" id="PF05239"/>
    </source>
</evidence>
<dbReference type="InterPro" id="IPR027275">
    <property type="entry name" value="PRC-brl_dom"/>
</dbReference>
<feature type="region of interest" description="Disordered" evidence="1">
    <location>
        <begin position="103"/>
        <end position="168"/>
    </location>
</feature>
<feature type="domain" description="PRC-barrel" evidence="2">
    <location>
        <begin position="5"/>
        <end position="69"/>
    </location>
</feature>
<dbReference type="PANTHER" id="PTHR38463">
    <property type="entry name" value="STRESS RESPONSE PROTEIN YSNF"/>
    <property type="match status" value="1"/>
</dbReference>
<dbReference type="SUPFAM" id="SSF50346">
    <property type="entry name" value="PRC-barrel domain"/>
    <property type="match status" value="1"/>
</dbReference>
<proteinExistence type="predicted"/>
<reference evidence="4 5" key="1">
    <citation type="submission" date="2022-11" db="EMBL/GenBank/DDBJ databases">
        <title>Nonomuraea corallina sp. nov., a new species of the genus Nonomuraea isolated from sea side sediment in Thai sea.</title>
        <authorList>
            <person name="Ngamcharungchit C."/>
            <person name="Matsumoto A."/>
            <person name="Suriyachadkun C."/>
            <person name="Panbangred W."/>
            <person name="Inahashi Y."/>
            <person name="Intra B."/>
        </authorList>
    </citation>
    <scope>NUCLEOTIDE SEQUENCE [LARGE SCALE GENOMIC DNA]</scope>
    <source>
        <strain evidence="4 5">DSM 43553</strain>
    </source>
</reference>
<evidence type="ECO:0000259" key="3">
    <source>
        <dbReference type="Pfam" id="PF09557"/>
    </source>
</evidence>
<evidence type="ECO:0000313" key="4">
    <source>
        <dbReference type="EMBL" id="MDA0646098.1"/>
    </source>
</evidence>
<feature type="compositionally biased region" description="Basic and acidic residues" evidence="1">
    <location>
        <begin position="223"/>
        <end position="232"/>
    </location>
</feature>
<name>A0ABT4TAF1_9ACTN</name>
<sequence length="282" mass="31792">MQTEIRSLFDCDVIDSDGQRVGRVGQVYLSDRTGDPEWVTVRTGMFGMKQNFVPLTGSRRSGNELRVPFVKEIIKGAPSIDVDEHLTLEEEAGLYRYYGMQPSTIPSQRKPEGTTGTTTGTTGTSGTTAGMTGKVTGPAPERRGARGTERDVDMTRSEETMHVGKETREAGHVRLRKYVDSENVQESIPLEHDEVVIEREPISGGQPLEGRELEEDEESITLYEERPVVGKETRPVERVRLHKERVRKDETVQGEVRKERFEVDRDGTTIDEGDERDDRRGR</sequence>
<protein>
    <submittedName>
        <fullName evidence="4">PRC and DUF2382 domain-containing protein</fullName>
    </submittedName>
</protein>
<dbReference type="RefSeq" id="WP_271279520.1">
    <property type="nucleotide sequence ID" value="NZ_BAABFD010000002.1"/>
</dbReference>
<dbReference type="InterPro" id="IPR011033">
    <property type="entry name" value="PRC_barrel-like_sf"/>
</dbReference>
<dbReference type="PANTHER" id="PTHR38463:SF1">
    <property type="entry name" value="STRESS RESPONSE PROTEIN YSNF"/>
    <property type="match status" value="1"/>
</dbReference>
<feature type="region of interest" description="Disordered" evidence="1">
    <location>
        <begin position="248"/>
        <end position="282"/>
    </location>
</feature>
<dbReference type="Proteomes" id="UP001212498">
    <property type="component" value="Unassembled WGS sequence"/>
</dbReference>
<feature type="compositionally biased region" description="Basic and acidic residues" evidence="1">
    <location>
        <begin position="140"/>
        <end position="168"/>
    </location>
</feature>
<feature type="compositionally biased region" description="Low complexity" evidence="1">
    <location>
        <begin position="113"/>
        <end position="133"/>
    </location>
</feature>
<evidence type="ECO:0000256" key="1">
    <source>
        <dbReference type="SAM" id="MobiDB-lite"/>
    </source>
</evidence>
<dbReference type="InterPro" id="IPR014747">
    <property type="entry name" value="Bac_photo_RC_H_C"/>
</dbReference>
<dbReference type="InterPro" id="IPR019060">
    <property type="entry name" value="DUF2382"/>
</dbReference>
<dbReference type="Pfam" id="PF05239">
    <property type="entry name" value="PRC"/>
    <property type="match status" value="1"/>
</dbReference>
<feature type="region of interest" description="Disordered" evidence="1">
    <location>
        <begin position="203"/>
        <end position="232"/>
    </location>
</feature>
<dbReference type="InterPro" id="IPR052967">
    <property type="entry name" value="Stress_Response_Assoc"/>
</dbReference>
<dbReference type="Gene3D" id="3.90.50.10">
    <property type="entry name" value="Photosynthetic Reaction Center, subunit H, domain 2"/>
    <property type="match status" value="1"/>
</dbReference>
<feature type="compositionally biased region" description="Basic and acidic residues" evidence="1">
    <location>
        <begin position="248"/>
        <end position="268"/>
    </location>
</feature>